<dbReference type="EMBL" id="CACVBS010000029">
    <property type="protein sequence ID" value="CAA7260453.1"/>
    <property type="molecule type" value="Genomic_DNA"/>
</dbReference>
<dbReference type="SUPFAM" id="SSF56112">
    <property type="entry name" value="Protein kinase-like (PK-like)"/>
    <property type="match status" value="1"/>
</dbReference>
<organism evidence="1 2">
    <name type="scientific">Cyclocybe aegerita</name>
    <name type="common">Black poplar mushroom</name>
    <name type="synonym">Agrocybe aegerita</name>
    <dbReference type="NCBI Taxonomy" id="1973307"/>
    <lineage>
        <taxon>Eukaryota</taxon>
        <taxon>Fungi</taxon>
        <taxon>Dikarya</taxon>
        <taxon>Basidiomycota</taxon>
        <taxon>Agaricomycotina</taxon>
        <taxon>Agaricomycetes</taxon>
        <taxon>Agaricomycetidae</taxon>
        <taxon>Agaricales</taxon>
        <taxon>Agaricineae</taxon>
        <taxon>Bolbitiaceae</taxon>
        <taxon>Cyclocybe</taxon>
    </lineage>
</organism>
<comment type="caution">
    <text evidence="1">The sequence shown here is derived from an EMBL/GenBank/DDBJ whole genome shotgun (WGS) entry which is preliminary data.</text>
</comment>
<dbReference type="InterPro" id="IPR011009">
    <property type="entry name" value="Kinase-like_dom_sf"/>
</dbReference>
<accession>A0A8S0WF21</accession>
<sequence>MSTRIDLLRRVEFPSHWPSKGVDPRSPPFELSPRPYRLSDIPNDSVFHVTEPIYVGEDRWSQVYRGTLQSSSLGTRENVVLKVFFQPYFPCSDPDASFSSPPGTFSSPTSYRHTEELLAWAEVWAYQKLGHLQGTKIPRLHGAFQVESPAIGDSQPHFAVLMSYVGGVTILERCIELGSVSDNGDTRWCSLVRDLFKQVHEFHQLGLCNLDIREANVKVVSSPEGSDTLVFLDFATARPSTFATELQKEQHKVNRALVNDLAHLRGLLLTICGDVPGWKGGPKPLFKRRWDFLQWARKEHAGDAWLKEWGSDFNCWKVD</sequence>
<dbReference type="OrthoDB" id="2954877at2759"/>
<evidence type="ECO:0000313" key="2">
    <source>
        <dbReference type="Proteomes" id="UP000467700"/>
    </source>
</evidence>
<proteinExistence type="predicted"/>
<name>A0A8S0WF21_CYCAE</name>
<dbReference type="Proteomes" id="UP000467700">
    <property type="component" value="Unassembled WGS sequence"/>
</dbReference>
<reference evidence="1 2" key="1">
    <citation type="submission" date="2020-01" db="EMBL/GenBank/DDBJ databases">
        <authorList>
            <person name="Gupta K D."/>
        </authorList>
    </citation>
    <scope>NUCLEOTIDE SEQUENCE [LARGE SCALE GENOMIC DNA]</scope>
</reference>
<evidence type="ECO:0000313" key="1">
    <source>
        <dbReference type="EMBL" id="CAA7260453.1"/>
    </source>
</evidence>
<gene>
    <name evidence="1" type="ORF">AAE3_LOCUS2742</name>
</gene>
<evidence type="ECO:0008006" key="3">
    <source>
        <dbReference type="Google" id="ProtNLM"/>
    </source>
</evidence>
<keyword evidence="2" id="KW-1185">Reference proteome</keyword>
<dbReference type="AlphaFoldDB" id="A0A8S0WF21"/>
<protein>
    <recommendedName>
        <fullName evidence="3">Protein kinase domain-containing protein</fullName>
    </recommendedName>
</protein>